<dbReference type="AlphaFoldDB" id="A0A2S6N3F2"/>
<proteinExistence type="predicted"/>
<dbReference type="PANTHER" id="PTHR11803">
    <property type="entry name" value="2-IMINOBUTANOATE/2-IMINOPROPANOATE DEAMINASE RIDA"/>
    <property type="match status" value="1"/>
</dbReference>
<organism evidence="1 2">
    <name type="scientific">Rhodopila globiformis</name>
    <name type="common">Rhodopseudomonas globiformis</name>
    <dbReference type="NCBI Taxonomy" id="1071"/>
    <lineage>
        <taxon>Bacteria</taxon>
        <taxon>Pseudomonadati</taxon>
        <taxon>Pseudomonadota</taxon>
        <taxon>Alphaproteobacteria</taxon>
        <taxon>Acetobacterales</taxon>
        <taxon>Acetobacteraceae</taxon>
        <taxon>Rhodopila</taxon>
    </lineage>
</organism>
<dbReference type="CDD" id="cd06153">
    <property type="entry name" value="YjgF_YER057c_UK114_like_5"/>
    <property type="match status" value="1"/>
</dbReference>
<sequence length="387" mass="43113">MIRFLDEQTVRSFYGSSGCAEHYIVIEAPGELSLQRQIDAVTQRYAEALQSLRLSPDTAIFRRIYLSDIANQGALLRQSSLFREPLDSPVAVAMVQQPPLPDGKVALVAYHRESPAPVVKRQLSPEHLLVETGGLGHLWSTRLCATNPTRPGSTADQTREVFNRLIGTLADNGATLADNCVRTWIYVKDVDFFYQELVDARTVLFEQHGLTRDTHYIASTGIEGACSHQYDTVLMDAYSILGLRPAQVSYLNDFDYLCATKDYDVTFERGTRIAYADRAHHFISGTASIDSTGKVVHVGDVRRQLDRALDNIDALLRSGGARIEDMTHFLVYLRDPSDHGLINACLAERFPAIPRLMLRGAVCRPEWLIELEGIAIAPHDAPGLPQY</sequence>
<evidence type="ECO:0000313" key="1">
    <source>
        <dbReference type="EMBL" id="PPQ29148.1"/>
    </source>
</evidence>
<dbReference type="InterPro" id="IPR006175">
    <property type="entry name" value="YjgF/YER057c/UK114"/>
</dbReference>
<dbReference type="GO" id="GO:0019239">
    <property type="term" value="F:deaminase activity"/>
    <property type="evidence" value="ECO:0007669"/>
    <property type="project" value="TreeGrafter"/>
</dbReference>
<dbReference type="Gene3D" id="3.30.1330.40">
    <property type="entry name" value="RutC-like"/>
    <property type="match status" value="2"/>
</dbReference>
<dbReference type="PANTHER" id="PTHR11803:SF39">
    <property type="entry name" value="2-IMINOBUTANOATE_2-IMINOPROPANOATE DEAMINASE"/>
    <property type="match status" value="1"/>
</dbReference>
<dbReference type="RefSeq" id="WP_104521045.1">
    <property type="nucleotide sequence ID" value="NZ_NHRY01000232.1"/>
</dbReference>
<dbReference type="Pfam" id="PF01042">
    <property type="entry name" value="Ribonuc_L-PSP"/>
    <property type="match status" value="1"/>
</dbReference>
<gene>
    <name evidence="1" type="ORF">CCS01_22410</name>
</gene>
<dbReference type="OrthoDB" id="9803101at2"/>
<accession>A0A2S6N3F2</accession>
<dbReference type="SUPFAM" id="SSF55298">
    <property type="entry name" value="YjgF-like"/>
    <property type="match status" value="2"/>
</dbReference>
<evidence type="ECO:0008006" key="3">
    <source>
        <dbReference type="Google" id="ProtNLM"/>
    </source>
</evidence>
<keyword evidence="2" id="KW-1185">Reference proteome</keyword>
<dbReference type="Proteomes" id="UP000239724">
    <property type="component" value="Unassembled WGS sequence"/>
</dbReference>
<protein>
    <recommendedName>
        <fullName evidence="3">Translation initiation inhibitor</fullName>
    </recommendedName>
</protein>
<dbReference type="EMBL" id="NHRY01000232">
    <property type="protein sequence ID" value="PPQ29148.1"/>
    <property type="molecule type" value="Genomic_DNA"/>
</dbReference>
<dbReference type="InterPro" id="IPR035959">
    <property type="entry name" value="RutC-like_sf"/>
</dbReference>
<comment type="caution">
    <text evidence="1">The sequence shown here is derived from an EMBL/GenBank/DDBJ whole genome shotgun (WGS) entry which is preliminary data.</text>
</comment>
<reference evidence="1 2" key="1">
    <citation type="journal article" date="2018" name="Arch. Microbiol.">
        <title>New insights into the metabolic potential of the phototrophic purple bacterium Rhodopila globiformis DSM 161(T) from its draft genome sequence and evidence for a vanadium-dependent nitrogenase.</title>
        <authorList>
            <person name="Imhoff J.F."/>
            <person name="Rahn T."/>
            <person name="Kunzel S."/>
            <person name="Neulinger S.C."/>
        </authorList>
    </citation>
    <scope>NUCLEOTIDE SEQUENCE [LARGE SCALE GENOMIC DNA]</scope>
    <source>
        <strain evidence="1 2">DSM 161</strain>
    </source>
</reference>
<evidence type="ECO:0000313" key="2">
    <source>
        <dbReference type="Proteomes" id="UP000239724"/>
    </source>
</evidence>
<name>A0A2S6N3F2_RHOGL</name>
<dbReference type="GO" id="GO:0005829">
    <property type="term" value="C:cytosol"/>
    <property type="evidence" value="ECO:0007669"/>
    <property type="project" value="TreeGrafter"/>
</dbReference>